<protein>
    <recommendedName>
        <fullName evidence="3">Transposase</fullName>
    </recommendedName>
</protein>
<evidence type="ECO:0000313" key="1">
    <source>
        <dbReference type="EMBL" id="MFC5853781.1"/>
    </source>
</evidence>
<evidence type="ECO:0000313" key="2">
    <source>
        <dbReference type="Proteomes" id="UP001596180"/>
    </source>
</evidence>
<evidence type="ECO:0008006" key="3">
    <source>
        <dbReference type="Google" id="ProtNLM"/>
    </source>
</evidence>
<reference evidence="2" key="1">
    <citation type="journal article" date="2019" name="Int. J. Syst. Evol. Microbiol.">
        <title>The Global Catalogue of Microorganisms (GCM) 10K type strain sequencing project: providing services to taxonomists for standard genome sequencing and annotation.</title>
        <authorList>
            <consortium name="The Broad Institute Genomics Platform"/>
            <consortium name="The Broad Institute Genome Sequencing Center for Infectious Disease"/>
            <person name="Wu L."/>
            <person name="Ma J."/>
        </authorList>
    </citation>
    <scope>NUCLEOTIDE SEQUENCE [LARGE SCALE GENOMIC DNA]</scope>
    <source>
        <strain evidence="2">JCM 10411</strain>
    </source>
</reference>
<gene>
    <name evidence="1" type="ORF">ACFPZI_18810</name>
</gene>
<dbReference type="RefSeq" id="WP_381364406.1">
    <property type="nucleotide sequence ID" value="NZ_JBHSOA010000039.1"/>
</dbReference>
<dbReference type="Proteomes" id="UP001596180">
    <property type="component" value="Unassembled WGS sequence"/>
</dbReference>
<name>A0ABW1E1B0_9ACTN</name>
<accession>A0ABW1E1B0</accession>
<organism evidence="1 2">
    <name type="scientific">Streptomyces chlorus</name>
    <dbReference type="NCBI Taxonomy" id="887452"/>
    <lineage>
        <taxon>Bacteria</taxon>
        <taxon>Bacillati</taxon>
        <taxon>Actinomycetota</taxon>
        <taxon>Actinomycetes</taxon>
        <taxon>Kitasatosporales</taxon>
        <taxon>Streptomycetaceae</taxon>
        <taxon>Streptomyces</taxon>
    </lineage>
</organism>
<dbReference type="EMBL" id="JBHSOA010000039">
    <property type="protein sequence ID" value="MFC5853781.1"/>
    <property type="molecule type" value="Genomic_DNA"/>
</dbReference>
<sequence length="110" mass="12796">MSPLIARTWRSRISPAAGDPIRHAALELVLHHRRAVKGLRDLAQLLTDLEHAHRLRRTPPIPERPLHQTDSRTLLARRSAHEICTVPRYRARRRGPSHTRWWPEGRHTGI</sequence>
<proteinExistence type="predicted"/>
<comment type="caution">
    <text evidence="1">The sequence shown here is derived from an EMBL/GenBank/DDBJ whole genome shotgun (WGS) entry which is preliminary data.</text>
</comment>
<keyword evidence="2" id="KW-1185">Reference proteome</keyword>